<keyword evidence="1" id="KW-0805">Transcription regulation</keyword>
<comment type="caution">
    <text evidence="5">The sequence shown here is derived from an EMBL/GenBank/DDBJ whole genome shotgun (WGS) entry which is preliminary data.</text>
</comment>
<keyword evidence="6" id="KW-1185">Reference proteome</keyword>
<dbReference type="Pfam" id="PF00532">
    <property type="entry name" value="Peripla_BP_1"/>
    <property type="match status" value="1"/>
</dbReference>
<evidence type="ECO:0000256" key="3">
    <source>
        <dbReference type="ARBA" id="ARBA00023163"/>
    </source>
</evidence>
<dbReference type="InterPro" id="IPR028082">
    <property type="entry name" value="Peripla_BP_I"/>
</dbReference>
<evidence type="ECO:0000259" key="4">
    <source>
        <dbReference type="PROSITE" id="PS50932"/>
    </source>
</evidence>
<dbReference type="Pfam" id="PF00356">
    <property type="entry name" value="LacI"/>
    <property type="match status" value="1"/>
</dbReference>
<dbReference type="SMART" id="SM00354">
    <property type="entry name" value="HTH_LACI"/>
    <property type="match status" value="1"/>
</dbReference>
<keyword evidence="2 5" id="KW-0238">DNA-binding</keyword>
<reference evidence="5 6" key="1">
    <citation type="submission" date="2021-03" db="EMBL/GenBank/DDBJ databases">
        <title>Fibrella sp. HMF5036 genome sequencing and assembly.</title>
        <authorList>
            <person name="Kang H."/>
            <person name="Kim H."/>
            <person name="Bae S."/>
            <person name="Joh K."/>
        </authorList>
    </citation>
    <scope>NUCLEOTIDE SEQUENCE [LARGE SCALE GENOMIC DNA]</scope>
    <source>
        <strain evidence="5 6">HMF5036</strain>
    </source>
</reference>
<dbReference type="CDD" id="cd01392">
    <property type="entry name" value="HTH_LacI"/>
    <property type="match status" value="1"/>
</dbReference>
<dbReference type="PANTHER" id="PTHR30146:SF109">
    <property type="entry name" value="HTH-TYPE TRANSCRIPTIONAL REGULATOR GALS"/>
    <property type="match status" value="1"/>
</dbReference>
<feature type="domain" description="HTH lacI-type" evidence="4">
    <location>
        <begin position="5"/>
        <end position="59"/>
    </location>
</feature>
<name>A0A939JUZ0_9BACT</name>
<dbReference type="PANTHER" id="PTHR30146">
    <property type="entry name" value="LACI-RELATED TRANSCRIPTIONAL REPRESSOR"/>
    <property type="match status" value="1"/>
</dbReference>
<organism evidence="5 6">
    <name type="scientific">Fibrella aquatilis</name>
    <dbReference type="NCBI Taxonomy" id="2817059"/>
    <lineage>
        <taxon>Bacteria</taxon>
        <taxon>Pseudomonadati</taxon>
        <taxon>Bacteroidota</taxon>
        <taxon>Cytophagia</taxon>
        <taxon>Cytophagales</taxon>
        <taxon>Spirosomataceae</taxon>
        <taxon>Fibrella</taxon>
    </lineage>
</organism>
<dbReference type="PROSITE" id="PS50932">
    <property type="entry name" value="HTH_LACI_2"/>
    <property type="match status" value="1"/>
</dbReference>
<evidence type="ECO:0000313" key="6">
    <source>
        <dbReference type="Proteomes" id="UP000664795"/>
    </source>
</evidence>
<dbReference type="Gene3D" id="1.10.260.40">
    <property type="entry name" value="lambda repressor-like DNA-binding domains"/>
    <property type="match status" value="1"/>
</dbReference>
<dbReference type="Proteomes" id="UP000664795">
    <property type="component" value="Unassembled WGS sequence"/>
</dbReference>
<evidence type="ECO:0000256" key="1">
    <source>
        <dbReference type="ARBA" id="ARBA00023015"/>
    </source>
</evidence>
<dbReference type="GO" id="GO:0000976">
    <property type="term" value="F:transcription cis-regulatory region binding"/>
    <property type="evidence" value="ECO:0007669"/>
    <property type="project" value="TreeGrafter"/>
</dbReference>
<dbReference type="RefSeq" id="WP_207334258.1">
    <property type="nucleotide sequence ID" value="NZ_JAFMYU010000003.1"/>
</dbReference>
<protein>
    <submittedName>
        <fullName evidence="5">LacI family DNA-binding transcriptional regulator</fullName>
    </submittedName>
</protein>
<evidence type="ECO:0000256" key="2">
    <source>
        <dbReference type="ARBA" id="ARBA00023125"/>
    </source>
</evidence>
<dbReference type="AlphaFoldDB" id="A0A939JUZ0"/>
<dbReference type="SUPFAM" id="SSF53822">
    <property type="entry name" value="Periplasmic binding protein-like I"/>
    <property type="match status" value="1"/>
</dbReference>
<dbReference type="EMBL" id="JAFMYU010000003">
    <property type="protein sequence ID" value="MBO0930292.1"/>
    <property type="molecule type" value="Genomic_DNA"/>
</dbReference>
<keyword evidence="3" id="KW-0804">Transcription</keyword>
<gene>
    <name evidence="5" type="ORF">J2I48_04760</name>
</gene>
<dbReference type="InterPro" id="IPR000843">
    <property type="entry name" value="HTH_LacI"/>
</dbReference>
<dbReference type="InterPro" id="IPR001761">
    <property type="entry name" value="Peripla_BP/Lac1_sug-bd_dom"/>
</dbReference>
<proteinExistence type="predicted"/>
<dbReference type="Gene3D" id="3.40.50.2300">
    <property type="match status" value="2"/>
</dbReference>
<dbReference type="InterPro" id="IPR010982">
    <property type="entry name" value="Lambda_DNA-bd_dom_sf"/>
</dbReference>
<dbReference type="SUPFAM" id="SSF47413">
    <property type="entry name" value="lambda repressor-like DNA-binding domains"/>
    <property type="match status" value="1"/>
</dbReference>
<sequence>MKELVTIKAIARQLGVSPSTVSRALQDHPRISLHTREAVHALARQLNYFPSTTARNLKSGKTGIIAVVLPEIRENFFSEIINGIEELAFDRGYTVALYQSHDKVEREERIFTGLASQRVDGILVSVAKETQRFGHIQAVIDRQIPVVLLDRIPPGIAAHRVGCDMERGAYEATKWLAGRGYKRIALLNGPIALVASEDRYRGYVKALLEENLPVENALIKRVDLTTPDVIDKMTQLIQSAIRPDAVLAFNDYVALDAMRACRAQHLRINVDIGFVSFANLPLTTYMDPPPLASVEQHPFRMGTTAVEILLATLVEDNESAEFQTIMLKPELVVSQAAMRVQEA</sequence>
<dbReference type="GO" id="GO:0003700">
    <property type="term" value="F:DNA-binding transcription factor activity"/>
    <property type="evidence" value="ECO:0007669"/>
    <property type="project" value="TreeGrafter"/>
</dbReference>
<evidence type="ECO:0000313" key="5">
    <source>
        <dbReference type="EMBL" id="MBO0930292.1"/>
    </source>
</evidence>
<accession>A0A939JUZ0</accession>
<dbReference type="CDD" id="cd06267">
    <property type="entry name" value="PBP1_LacI_sugar_binding-like"/>
    <property type="match status" value="1"/>
</dbReference>